<dbReference type="PANTHER" id="PTHR11941:SF54">
    <property type="entry name" value="ENOYL-COA HYDRATASE, MITOCHONDRIAL"/>
    <property type="match status" value="1"/>
</dbReference>
<sequence>MLEIIKHDQIHELRLQRPPVNALNPELIRALRIGVEQAPQNGARGIVISGNPGMFSAGLDVPALLALDRAQLTTTWQDFFGLTAALACSPIPSVAAITGHSPAGGAVISIFCDYRIMAKGAFKIGLNEVQVGLFVPENIQLALRRLVGAYRAERLLVAGAMIDAAEALRIGMVDELIDIDTVVPHALSWLRELLKLPPKAQAATRKIARADLIAAFSDPDKLPLGDFVDGWFAEESQTVLKNLVARLKAPKS</sequence>
<dbReference type="Pfam" id="PF00378">
    <property type="entry name" value="ECH_1"/>
    <property type="match status" value="1"/>
</dbReference>
<evidence type="ECO:0000256" key="2">
    <source>
        <dbReference type="RuleBase" id="RU003707"/>
    </source>
</evidence>
<dbReference type="GO" id="GO:0006635">
    <property type="term" value="P:fatty acid beta-oxidation"/>
    <property type="evidence" value="ECO:0007669"/>
    <property type="project" value="TreeGrafter"/>
</dbReference>
<dbReference type="GO" id="GO:0016853">
    <property type="term" value="F:isomerase activity"/>
    <property type="evidence" value="ECO:0007669"/>
    <property type="project" value="UniProtKB-KW"/>
</dbReference>
<accession>A0A411HK45</accession>
<protein>
    <submittedName>
        <fullName evidence="3">Enoyl-CoA hydratase/isomerase family protein</fullName>
    </submittedName>
</protein>
<dbReference type="InterPro" id="IPR018376">
    <property type="entry name" value="Enoyl-CoA_hyd/isom_CS"/>
</dbReference>
<evidence type="ECO:0000313" key="4">
    <source>
        <dbReference type="Proteomes" id="UP000291562"/>
    </source>
</evidence>
<keyword evidence="3" id="KW-0413">Isomerase</keyword>
<dbReference type="AlphaFoldDB" id="A0A411HK45"/>
<dbReference type="Gene3D" id="3.90.226.10">
    <property type="entry name" value="2-enoyl-CoA Hydratase, Chain A, domain 1"/>
    <property type="match status" value="1"/>
</dbReference>
<dbReference type="PROSITE" id="PS00166">
    <property type="entry name" value="ENOYL_COA_HYDRATASE"/>
    <property type="match status" value="1"/>
</dbReference>
<dbReference type="EMBL" id="CP035704">
    <property type="protein sequence ID" value="QBB70902.1"/>
    <property type="molecule type" value="Genomic_DNA"/>
</dbReference>
<proteinExistence type="inferred from homology"/>
<keyword evidence="4" id="KW-1185">Reference proteome</keyword>
<gene>
    <name evidence="3" type="ORF">ELE36_11375</name>
</gene>
<dbReference type="PANTHER" id="PTHR11941">
    <property type="entry name" value="ENOYL-COA HYDRATASE-RELATED"/>
    <property type="match status" value="1"/>
</dbReference>
<reference evidence="3 4" key="1">
    <citation type="submission" date="2019-01" db="EMBL/GenBank/DDBJ databases">
        <title>Pseudolysobacter antarctica gen. nov., sp. nov., isolated from Fildes Peninsula, Antarctica.</title>
        <authorList>
            <person name="Wei Z."/>
            <person name="Peng F."/>
        </authorList>
    </citation>
    <scope>NUCLEOTIDE SEQUENCE [LARGE SCALE GENOMIC DNA]</scope>
    <source>
        <strain evidence="3 4">AQ6-296</strain>
    </source>
</reference>
<name>A0A411HK45_9GAMM</name>
<dbReference type="CDD" id="cd06558">
    <property type="entry name" value="crotonase-like"/>
    <property type="match status" value="1"/>
</dbReference>
<dbReference type="RefSeq" id="WP_129833383.1">
    <property type="nucleotide sequence ID" value="NZ_CP035704.1"/>
</dbReference>
<comment type="similarity">
    <text evidence="1 2">Belongs to the enoyl-CoA hydratase/isomerase family.</text>
</comment>
<dbReference type="InterPro" id="IPR029045">
    <property type="entry name" value="ClpP/crotonase-like_dom_sf"/>
</dbReference>
<evidence type="ECO:0000313" key="3">
    <source>
        <dbReference type="EMBL" id="QBB70902.1"/>
    </source>
</evidence>
<dbReference type="InterPro" id="IPR001753">
    <property type="entry name" value="Enoyl-CoA_hydra/iso"/>
</dbReference>
<dbReference type="SUPFAM" id="SSF52096">
    <property type="entry name" value="ClpP/crotonase"/>
    <property type="match status" value="1"/>
</dbReference>
<dbReference type="KEGG" id="xbc:ELE36_11375"/>
<dbReference type="OrthoDB" id="8640486at2"/>
<organism evidence="3 4">
    <name type="scientific">Pseudolysobacter antarcticus</name>
    <dbReference type="NCBI Taxonomy" id="2511995"/>
    <lineage>
        <taxon>Bacteria</taxon>
        <taxon>Pseudomonadati</taxon>
        <taxon>Pseudomonadota</taxon>
        <taxon>Gammaproteobacteria</taxon>
        <taxon>Lysobacterales</taxon>
        <taxon>Rhodanobacteraceae</taxon>
        <taxon>Pseudolysobacter</taxon>
    </lineage>
</organism>
<evidence type="ECO:0000256" key="1">
    <source>
        <dbReference type="ARBA" id="ARBA00005254"/>
    </source>
</evidence>
<dbReference type="Proteomes" id="UP000291562">
    <property type="component" value="Chromosome"/>
</dbReference>